<accession>A0ACC2L398</accession>
<reference evidence="1 2" key="1">
    <citation type="journal article" date="2022" name="Hortic Res">
        <title>A haplotype resolved chromosomal level avocado genome allows analysis of novel avocado genes.</title>
        <authorList>
            <person name="Nath O."/>
            <person name="Fletcher S.J."/>
            <person name="Hayward A."/>
            <person name="Shaw L.M."/>
            <person name="Masouleh A.K."/>
            <person name="Furtado A."/>
            <person name="Henry R.J."/>
            <person name="Mitter N."/>
        </authorList>
    </citation>
    <scope>NUCLEOTIDE SEQUENCE [LARGE SCALE GENOMIC DNA]</scope>
    <source>
        <strain evidence="2">cv. Hass</strain>
    </source>
</reference>
<keyword evidence="2" id="KW-1185">Reference proteome</keyword>
<organism evidence="1 2">
    <name type="scientific">Persea americana</name>
    <name type="common">Avocado</name>
    <dbReference type="NCBI Taxonomy" id="3435"/>
    <lineage>
        <taxon>Eukaryota</taxon>
        <taxon>Viridiplantae</taxon>
        <taxon>Streptophyta</taxon>
        <taxon>Embryophyta</taxon>
        <taxon>Tracheophyta</taxon>
        <taxon>Spermatophyta</taxon>
        <taxon>Magnoliopsida</taxon>
        <taxon>Magnoliidae</taxon>
        <taxon>Laurales</taxon>
        <taxon>Lauraceae</taxon>
        <taxon>Persea</taxon>
    </lineage>
</organism>
<name>A0ACC2L398_PERAE</name>
<dbReference type="Proteomes" id="UP001234297">
    <property type="component" value="Chromosome 6"/>
</dbReference>
<sequence>MWNDNGILSSLVHWKFSDNSGWNTCIFSGICSISGCGGTTRTIGVKSLRKATVLIWSDDNLFFKGIA</sequence>
<protein>
    <submittedName>
        <fullName evidence="1">Uncharacterized protein</fullName>
    </submittedName>
</protein>
<evidence type="ECO:0000313" key="2">
    <source>
        <dbReference type="Proteomes" id="UP001234297"/>
    </source>
</evidence>
<gene>
    <name evidence="1" type="ORF">MRB53_020958</name>
</gene>
<dbReference type="EMBL" id="CM056814">
    <property type="protein sequence ID" value="KAJ8627651.1"/>
    <property type="molecule type" value="Genomic_DNA"/>
</dbReference>
<evidence type="ECO:0000313" key="1">
    <source>
        <dbReference type="EMBL" id="KAJ8627651.1"/>
    </source>
</evidence>
<proteinExistence type="predicted"/>
<comment type="caution">
    <text evidence="1">The sequence shown here is derived from an EMBL/GenBank/DDBJ whole genome shotgun (WGS) entry which is preliminary data.</text>
</comment>